<evidence type="ECO:0000256" key="4">
    <source>
        <dbReference type="ARBA" id="ARBA00022763"/>
    </source>
</evidence>
<evidence type="ECO:0000256" key="2">
    <source>
        <dbReference type="ARBA" id="ARBA00010817"/>
    </source>
</evidence>
<gene>
    <name evidence="8" type="ORF">EDD58_101448</name>
</gene>
<dbReference type="GO" id="GO:0043916">
    <property type="term" value="F:DNA-7-methylguanine glycosylase activity"/>
    <property type="evidence" value="ECO:0007669"/>
    <property type="project" value="TreeGrafter"/>
</dbReference>
<dbReference type="Gene3D" id="1.10.340.30">
    <property type="entry name" value="Hypothetical protein, domain 2"/>
    <property type="match status" value="1"/>
</dbReference>
<evidence type="ECO:0000256" key="1">
    <source>
        <dbReference type="ARBA" id="ARBA00000086"/>
    </source>
</evidence>
<dbReference type="InterPro" id="IPR051912">
    <property type="entry name" value="Alkylbase_DNA_Glycosylase/TA"/>
</dbReference>
<dbReference type="EMBL" id="SMAG01000001">
    <property type="protein sequence ID" value="TCS96806.1"/>
    <property type="molecule type" value="Genomic_DNA"/>
</dbReference>
<dbReference type="GO" id="GO:0008725">
    <property type="term" value="F:DNA-3-methyladenine glycosylase activity"/>
    <property type="evidence" value="ECO:0007669"/>
    <property type="project" value="TreeGrafter"/>
</dbReference>
<reference evidence="8 9" key="1">
    <citation type="submission" date="2019-03" db="EMBL/GenBank/DDBJ databases">
        <title>Genomic Encyclopedia of Type Strains, Phase IV (KMG-IV): sequencing the most valuable type-strain genomes for metagenomic binning, comparative biology and taxonomic classification.</title>
        <authorList>
            <person name="Goeker M."/>
        </authorList>
    </citation>
    <scope>NUCLEOTIDE SEQUENCE [LARGE SCALE GENOMIC DNA]</scope>
    <source>
        <strain evidence="8 9">DSM 45707</strain>
    </source>
</reference>
<dbReference type="Gene3D" id="1.10.1670.10">
    <property type="entry name" value="Helix-hairpin-Helix base-excision DNA repair enzymes (C-terminal)"/>
    <property type="match status" value="1"/>
</dbReference>
<dbReference type="PROSITE" id="PS00516">
    <property type="entry name" value="ALKYLBASE_DNA_GLYCOS"/>
    <property type="match status" value="1"/>
</dbReference>
<dbReference type="InterPro" id="IPR012904">
    <property type="entry name" value="OGG_N"/>
</dbReference>
<dbReference type="GO" id="GO:0032993">
    <property type="term" value="C:protein-DNA complex"/>
    <property type="evidence" value="ECO:0007669"/>
    <property type="project" value="TreeGrafter"/>
</dbReference>
<dbReference type="FunFam" id="1.10.340.30:FF:000004">
    <property type="entry name" value="DNA-3-methyladenine glycosylase II"/>
    <property type="match status" value="1"/>
</dbReference>
<dbReference type="PANTHER" id="PTHR43003">
    <property type="entry name" value="DNA-3-METHYLADENINE GLYCOSYLASE"/>
    <property type="match status" value="1"/>
</dbReference>
<dbReference type="Pfam" id="PF07934">
    <property type="entry name" value="OGG_N"/>
    <property type="match status" value="1"/>
</dbReference>
<dbReference type="GO" id="GO:0032131">
    <property type="term" value="F:alkylated DNA binding"/>
    <property type="evidence" value="ECO:0007669"/>
    <property type="project" value="TreeGrafter"/>
</dbReference>
<dbReference type="Proteomes" id="UP000294937">
    <property type="component" value="Unassembled WGS sequence"/>
</dbReference>
<dbReference type="EC" id="3.2.2.21" evidence="3"/>
<sequence length="318" mass="37392">MKVPNHLHAYTPHPRKWEDHESQLMIHTPQEFSFSENLSYLSRSDQECLFEVTNVQIVRALELNNHTSLIEIRAETETKLIIRFLDGSSPKEWQDRVAVAHYIYEWFDLDRNLHPFYELAKNDPILQKPVHQFFGLRNMGIPDLFEAIVWAILGQQINLSFAYTLKRRFVETFGNYLVHQGKKYWLFPKPEKIADLTIEDLADLKMTRKKSEYVIGAAQQMVRGELSKETLLEAKDIKTAEKMLTRIRGIGPWTANYVCMRCLRYPSAFPIDDVGLHNSIKHITGAKEKPSKEEILQYSASWTDWEAYATFYLWRMLY</sequence>
<evidence type="ECO:0000256" key="6">
    <source>
        <dbReference type="ARBA" id="ARBA00023204"/>
    </source>
</evidence>
<dbReference type="GO" id="GO:0006285">
    <property type="term" value="P:base-excision repair, AP site formation"/>
    <property type="evidence" value="ECO:0007669"/>
    <property type="project" value="TreeGrafter"/>
</dbReference>
<dbReference type="GO" id="GO:0006307">
    <property type="term" value="P:DNA alkylation repair"/>
    <property type="evidence" value="ECO:0007669"/>
    <property type="project" value="TreeGrafter"/>
</dbReference>
<dbReference type="Gene3D" id="3.30.310.20">
    <property type="entry name" value="DNA-3-methyladenine glycosylase AlkA, N-terminal domain"/>
    <property type="match status" value="1"/>
</dbReference>
<dbReference type="InterPro" id="IPR011257">
    <property type="entry name" value="DNA_glycosylase"/>
</dbReference>
<comment type="catalytic activity">
    <reaction evidence="1">
        <text>Hydrolysis of alkylated DNA, releasing 3-methyladenine, 3-methylguanine, 7-methylguanine and 7-methyladenine.</text>
        <dbReference type="EC" id="3.2.2.21"/>
    </reaction>
</comment>
<dbReference type="CDD" id="cd00056">
    <property type="entry name" value="ENDO3c"/>
    <property type="match status" value="1"/>
</dbReference>
<keyword evidence="6" id="KW-0234">DNA repair</keyword>
<comment type="caution">
    <text evidence="8">The sequence shown here is derived from an EMBL/GenBank/DDBJ whole genome shotgun (WGS) entry which is preliminary data.</text>
</comment>
<evidence type="ECO:0000256" key="5">
    <source>
        <dbReference type="ARBA" id="ARBA00022801"/>
    </source>
</evidence>
<organism evidence="8 9">
    <name type="scientific">Hazenella coriacea</name>
    <dbReference type="NCBI Taxonomy" id="1179467"/>
    <lineage>
        <taxon>Bacteria</taxon>
        <taxon>Bacillati</taxon>
        <taxon>Bacillota</taxon>
        <taxon>Bacilli</taxon>
        <taxon>Bacillales</taxon>
        <taxon>Thermoactinomycetaceae</taxon>
        <taxon>Hazenella</taxon>
    </lineage>
</organism>
<dbReference type="Pfam" id="PF00730">
    <property type="entry name" value="HhH-GPD"/>
    <property type="match status" value="1"/>
</dbReference>
<accession>A0A4R3LH14</accession>
<dbReference type="GO" id="GO:0005737">
    <property type="term" value="C:cytoplasm"/>
    <property type="evidence" value="ECO:0007669"/>
    <property type="project" value="TreeGrafter"/>
</dbReference>
<dbReference type="InterPro" id="IPR023170">
    <property type="entry name" value="HhH_base_excis_C"/>
</dbReference>
<keyword evidence="5" id="KW-0378">Hydrolase</keyword>
<evidence type="ECO:0000313" key="9">
    <source>
        <dbReference type="Proteomes" id="UP000294937"/>
    </source>
</evidence>
<name>A0A4R3LH14_9BACL</name>
<keyword evidence="4" id="KW-0227">DNA damage</keyword>
<dbReference type="GO" id="GO:0006289">
    <property type="term" value="P:nucleotide-excision repair"/>
    <property type="evidence" value="ECO:0007669"/>
    <property type="project" value="InterPro"/>
</dbReference>
<feature type="domain" description="HhH-GPD" evidence="7">
    <location>
        <begin position="153"/>
        <end position="318"/>
    </location>
</feature>
<dbReference type="InterPro" id="IPR003265">
    <property type="entry name" value="HhH-GPD_domain"/>
</dbReference>
<dbReference type="InterPro" id="IPR037046">
    <property type="entry name" value="AlkA_N_sf"/>
</dbReference>
<dbReference type="RefSeq" id="WP_131923188.1">
    <property type="nucleotide sequence ID" value="NZ_SMAG01000001.1"/>
</dbReference>
<dbReference type="InterPro" id="IPR000035">
    <property type="entry name" value="Alkylbase_DNA_glycsylse_CS"/>
</dbReference>
<dbReference type="SMART" id="SM00478">
    <property type="entry name" value="ENDO3c"/>
    <property type="match status" value="1"/>
</dbReference>
<dbReference type="GO" id="GO:0008534">
    <property type="term" value="F:oxidized purine nucleobase lesion DNA N-glycosylase activity"/>
    <property type="evidence" value="ECO:0007669"/>
    <property type="project" value="InterPro"/>
</dbReference>
<comment type="similarity">
    <text evidence="2">Belongs to the alkylbase DNA glycosidase AlkA family.</text>
</comment>
<evidence type="ECO:0000256" key="3">
    <source>
        <dbReference type="ARBA" id="ARBA00012000"/>
    </source>
</evidence>
<dbReference type="OrthoDB" id="9785929at2"/>
<keyword evidence="9" id="KW-1185">Reference proteome</keyword>
<dbReference type="PANTHER" id="PTHR43003:SF12">
    <property type="entry name" value="DNA-3-METHYLADENINE GLYCOSYLASE"/>
    <property type="match status" value="1"/>
</dbReference>
<dbReference type="AlphaFoldDB" id="A0A4R3LH14"/>
<evidence type="ECO:0000313" key="8">
    <source>
        <dbReference type="EMBL" id="TCS96806.1"/>
    </source>
</evidence>
<proteinExistence type="inferred from homology"/>
<protein>
    <recommendedName>
        <fullName evidence="3">DNA-3-methyladenine glycosylase II</fullName>
        <ecNumber evidence="3">3.2.2.21</ecNumber>
    </recommendedName>
</protein>
<evidence type="ECO:0000259" key="7">
    <source>
        <dbReference type="SMART" id="SM00478"/>
    </source>
</evidence>
<dbReference type="SUPFAM" id="SSF48150">
    <property type="entry name" value="DNA-glycosylase"/>
    <property type="match status" value="1"/>
</dbReference>